<keyword evidence="1" id="KW-1133">Transmembrane helix</keyword>
<comment type="caution">
    <text evidence="2">The sequence shown here is derived from an EMBL/GenBank/DDBJ whole genome shotgun (WGS) entry which is preliminary data.</text>
</comment>
<gene>
    <name evidence="2" type="ORF">MSPICULIGERA_LOCUS11340</name>
</gene>
<keyword evidence="1" id="KW-0812">Transmembrane</keyword>
<evidence type="ECO:0000313" key="3">
    <source>
        <dbReference type="Proteomes" id="UP001177023"/>
    </source>
</evidence>
<protein>
    <submittedName>
        <fullName evidence="2">Uncharacterized protein</fullName>
    </submittedName>
</protein>
<dbReference type="EMBL" id="CATQJA010002610">
    <property type="protein sequence ID" value="CAJ0572968.1"/>
    <property type="molecule type" value="Genomic_DNA"/>
</dbReference>
<accession>A0AA36FYJ3</accession>
<sequence length="68" mass="7793">MHLELSSTAFFFIDVYLFHLGLTYGLMGELNAYNWYRPSVLLGGIQDNVTRVVGLSNTISKLSEFFER</sequence>
<dbReference type="AlphaFoldDB" id="A0AA36FYJ3"/>
<proteinExistence type="predicted"/>
<feature type="transmembrane region" description="Helical" evidence="1">
    <location>
        <begin position="6"/>
        <end position="27"/>
    </location>
</feature>
<feature type="non-terminal residue" evidence="2">
    <location>
        <position position="68"/>
    </location>
</feature>
<keyword evidence="3" id="KW-1185">Reference proteome</keyword>
<evidence type="ECO:0000256" key="1">
    <source>
        <dbReference type="SAM" id="Phobius"/>
    </source>
</evidence>
<name>A0AA36FYJ3_9BILA</name>
<dbReference type="Proteomes" id="UP001177023">
    <property type="component" value="Unassembled WGS sequence"/>
</dbReference>
<keyword evidence="1" id="KW-0472">Membrane</keyword>
<organism evidence="2 3">
    <name type="scientific">Mesorhabditis spiculigera</name>
    <dbReference type="NCBI Taxonomy" id="96644"/>
    <lineage>
        <taxon>Eukaryota</taxon>
        <taxon>Metazoa</taxon>
        <taxon>Ecdysozoa</taxon>
        <taxon>Nematoda</taxon>
        <taxon>Chromadorea</taxon>
        <taxon>Rhabditida</taxon>
        <taxon>Rhabditina</taxon>
        <taxon>Rhabditomorpha</taxon>
        <taxon>Rhabditoidea</taxon>
        <taxon>Rhabditidae</taxon>
        <taxon>Mesorhabditinae</taxon>
        <taxon>Mesorhabditis</taxon>
    </lineage>
</organism>
<reference evidence="2" key="1">
    <citation type="submission" date="2023-06" db="EMBL/GenBank/DDBJ databases">
        <authorList>
            <person name="Delattre M."/>
        </authorList>
    </citation>
    <scope>NUCLEOTIDE SEQUENCE</scope>
    <source>
        <strain evidence="2">AF72</strain>
    </source>
</reference>
<evidence type="ECO:0000313" key="2">
    <source>
        <dbReference type="EMBL" id="CAJ0572968.1"/>
    </source>
</evidence>